<dbReference type="GO" id="GO:0140359">
    <property type="term" value="F:ABC-type transporter activity"/>
    <property type="evidence" value="ECO:0007669"/>
    <property type="project" value="InterPro"/>
</dbReference>
<evidence type="ECO:0000256" key="1">
    <source>
        <dbReference type="ARBA" id="ARBA00004651"/>
    </source>
</evidence>
<dbReference type="Proteomes" id="UP000033121">
    <property type="component" value="Unassembled WGS sequence"/>
</dbReference>
<dbReference type="Pfam" id="PF12679">
    <property type="entry name" value="ABC2_membrane_2"/>
    <property type="match status" value="1"/>
</dbReference>
<evidence type="ECO:0000256" key="5">
    <source>
        <dbReference type="ARBA" id="ARBA00023136"/>
    </source>
</evidence>
<keyword evidence="5 6" id="KW-0472">Membrane</keyword>
<dbReference type="NCBIfam" id="TIGR03518">
    <property type="entry name" value="ABC_perm_GldF"/>
    <property type="match status" value="1"/>
</dbReference>
<feature type="transmembrane region" description="Helical" evidence="6">
    <location>
        <begin position="138"/>
        <end position="156"/>
    </location>
</feature>
<keyword evidence="2" id="KW-1003">Cell membrane</keyword>
<dbReference type="PANTHER" id="PTHR30294">
    <property type="entry name" value="MEMBRANE COMPONENT OF ABC TRANSPORTER YHHJ-RELATED"/>
    <property type="match status" value="1"/>
</dbReference>
<reference evidence="7 8" key="1">
    <citation type="submission" date="2015-04" db="EMBL/GenBank/DDBJ databases">
        <title>Whole genome shotgun sequence of Flavihumibacter petaseus NBRC 106054.</title>
        <authorList>
            <person name="Miyazawa S."/>
            <person name="Hosoyama A."/>
            <person name="Hashimoto M."/>
            <person name="Noguchi M."/>
            <person name="Tsuchikane K."/>
            <person name="Ohji S."/>
            <person name="Yamazoe A."/>
            <person name="Ichikawa N."/>
            <person name="Kimura A."/>
            <person name="Fujita N."/>
        </authorList>
    </citation>
    <scope>NUCLEOTIDE SEQUENCE [LARGE SCALE GENOMIC DNA]</scope>
    <source>
        <strain evidence="7 8">NBRC 106054</strain>
    </source>
</reference>
<evidence type="ECO:0000313" key="8">
    <source>
        <dbReference type="Proteomes" id="UP000033121"/>
    </source>
</evidence>
<feature type="transmembrane region" description="Helical" evidence="6">
    <location>
        <begin position="94"/>
        <end position="118"/>
    </location>
</feature>
<feature type="transmembrane region" description="Helical" evidence="6">
    <location>
        <begin position="219"/>
        <end position="235"/>
    </location>
</feature>
<dbReference type="InterPro" id="IPR019860">
    <property type="entry name" value="Motility-assoc_ABC_perm_GldF"/>
</dbReference>
<evidence type="ECO:0000256" key="4">
    <source>
        <dbReference type="ARBA" id="ARBA00022989"/>
    </source>
</evidence>
<comment type="caution">
    <text evidence="7">The sequence shown here is derived from an EMBL/GenBank/DDBJ whole genome shotgun (WGS) entry which is preliminary data.</text>
</comment>
<dbReference type="OrthoDB" id="9794512at2"/>
<accession>A0A0E9MV84</accession>
<sequence>MWSICKKEFRQFFSSLTGLVAIIIFLLLNGLFLFVFPDSSILDYGYASLDKFFELAPWILLFLVPAVTMRSWSDEFKAGTYEILRTRPLTRTQLVAGKYLGAFFIVALALIPTVIYVFSVQALAVDNGIDAGGTLGSYIGLFLLAAVFTAIGTWCSSQTANPVVAFLLSAFFCFILYTGFDALSKLPLLQNGADYFMEMIGINFHYKSISRGVVDSRDIIYFASIILFFLFITNRKTALR</sequence>
<dbReference type="RefSeq" id="WP_046367488.1">
    <property type="nucleotide sequence ID" value="NZ_BBWV01000001.1"/>
</dbReference>
<name>A0A0E9MV84_9BACT</name>
<dbReference type="EMBL" id="BBWV01000001">
    <property type="protein sequence ID" value="GAO41667.1"/>
    <property type="molecule type" value="Genomic_DNA"/>
</dbReference>
<feature type="transmembrane region" description="Helical" evidence="6">
    <location>
        <begin position="55"/>
        <end position="73"/>
    </location>
</feature>
<evidence type="ECO:0000256" key="2">
    <source>
        <dbReference type="ARBA" id="ARBA00022475"/>
    </source>
</evidence>
<dbReference type="GO" id="GO:0005886">
    <property type="term" value="C:plasma membrane"/>
    <property type="evidence" value="ECO:0007669"/>
    <property type="project" value="UniProtKB-SubCell"/>
</dbReference>
<dbReference type="STRING" id="1220578.FPE01S_01_06810"/>
<dbReference type="PANTHER" id="PTHR30294:SF29">
    <property type="entry name" value="MULTIDRUG ABC TRANSPORTER PERMEASE YBHS-RELATED"/>
    <property type="match status" value="1"/>
</dbReference>
<feature type="transmembrane region" description="Helical" evidence="6">
    <location>
        <begin position="12"/>
        <end position="35"/>
    </location>
</feature>
<gene>
    <name evidence="7" type="ORF">FPE01S_01_06810</name>
</gene>
<keyword evidence="8" id="KW-1185">Reference proteome</keyword>
<evidence type="ECO:0000313" key="7">
    <source>
        <dbReference type="EMBL" id="GAO41667.1"/>
    </source>
</evidence>
<comment type="subcellular location">
    <subcellularLocation>
        <location evidence="1">Cell membrane</location>
        <topology evidence="1">Multi-pass membrane protein</topology>
    </subcellularLocation>
</comment>
<proteinExistence type="predicted"/>
<keyword evidence="4 6" id="KW-1133">Transmembrane helix</keyword>
<organism evidence="7 8">
    <name type="scientific">Flavihumibacter petaseus NBRC 106054</name>
    <dbReference type="NCBI Taxonomy" id="1220578"/>
    <lineage>
        <taxon>Bacteria</taxon>
        <taxon>Pseudomonadati</taxon>
        <taxon>Bacteroidota</taxon>
        <taxon>Chitinophagia</taxon>
        <taxon>Chitinophagales</taxon>
        <taxon>Chitinophagaceae</taxon>
        <taxon>Flavihumibacter</taxon>
    </lineage>
</organism>
<keyword evidence="3 6" id="KW-0812">Transmembrane</keyword>
<dbReference type="AlphaFoldDB" id="A0A0E9MV84"/>
<protein>
    <submittedName>
        <fullName evidence="7">Putative ABC transporter permease protein</fullName>
    </submittedName>
</protein>
<dbReference type="InterPro" id="IPR051449">
    <property type="entry name" value="ABC-2_transporter_component"/>
</dbReference>
<feature type="transmembrane region" description="Helical" evidence="6">
    <location>
        <begin position="163"/>
        <end position="180"/>
    </location>
</feature>
<evidence type="ECO:0000256" key="3">
    <source>
        <dbReference type="ARBA" id="ARBA00022692"/>
    </source>
</evidence>
<evidence type="ECO:0000256" key="6">
    <source>
        <dbReference type="SAM" id="Phobius"/>
    </source>
</evidence>